<name>A0A9D4AKN2_9ROSI</name>
<organism evidence="1 2">
    <name type="scientific">Gossypium stocksii</name>
    <dbReference type="NCBI Taxonomy" id="47602"/>
    <lineage>
        <taxon>Eukaryota</taxon>
        <taxon>Viridiplantae</taxon>
        <taxon>Streptophyta</taxon>
        <taxon>Embryophyta</taxon>
        <taxon>Tracheophyta</taxon>
        <taxon>Spermatophyta</taxon>
        <taxon>Magnoliopsida</taxon>
        <taxon>eudicotyledons</taxon>
        <taxon>Gunneridae</taxon>
        <taxon>Pentapetalae</taxon>
        <taxon>rosids</taxon>
        <taxon>malvids</taxon>
        <taxon>Malvales</taxon>
        <taxon>Malvaceae</taxon>
        <taxon>Malvoideae</taxon>
        <taxon>Gossypium</taxon>
    </lineage>
</organism>
<evidence type="ECO:0000313" key="1">
    <source>
        <dbReference type="EMBL" id="KAH1128839.1"/>
    </source>
</evidence>
<protein>
    <submittedName>
        <fullName evidence="1">Uncharacterized protein</fullName>
    </submittedName>
</protein>
<dbReference type="EMBL" id="JAIQCV010000001">
    <property type="protein sequence ID" value="KAH1128839.1"/>
    <property type="molecule type" value="Genomic_DNA"/>
</dbReference>
<keyword evidence="2" id="KW-1185">Reference proteome</keyword>
<sequence length="319" mass="35731">MNRALAVRGIQVPSFIYDFSIPEGPHHLSDTSDEWCALMLTNGADITLSGGASTTHNVKENAKESTSPVTTVLVTSPSSPISPSTLRRHQGRQLTTSLELLLIMVSLVLSNDTSKPSLQELALSLQVLLTKDGIASEGLTEGISRAEIKKREIENIHQSTLGALKRACELHANMVEDNRKLLKQNKRLQEHLSLAGKDVEELHWKISGEQTDKSVLEVALKSMDKEHKVIMTNLVKIHKEALEKYKMDTMQSFQDYLPDLKFKFLLHAQVVDGPFDACRVNFDTMSKLTGAQLDFDVQFPSRAAWETFVEKWKNNLLRP</sequence>
<accession>A0A9D4AKN2</accession>
<dbReference type="Proteomes" id="UP000828251">
    <property type="component" value="Unassembled WGS sequence"/>
</dbReference>
<gene>
    <name evidence="1" type="ORF">J1N35_000217</name>
</gene>
<evidence type="ECO:0000313" key="2">
    <source>
        <dbReference type="Proteomes" id="UP000828251"/>
    </source>
</evidence>
<dbReference type="AlphaFoldDB" id="A0A9D4AKN2"/>
<proteinExistence type="predicted"/>
<reference evidence="1 2" key="1">
    <citation type="journal article" date="2021" name="Plant Biotechnol. J.">
        <title>Multi-omics assisted identification of the key and species-specific regulatory components of drought-tolerant mechanisms in Gossypium stocksii.</title>
        <authorList>
            <person name="Yu D."/>
            <person name="Ke L."/>
            <person name="Zhang D."/>
            <person name="Wu Y."/>
            <person name="Sun Y."/>
            <person name="Mei J."/>
            <person name="Sun J."/>
            <person name="Sun Y."/>
        </authorList>
    </citation>
    <scope>NUCLEOTIDE SEQUENCE [LARGE SCALE GENOMIC DNA]</scope>
    <source>
        <strain evidence="2">cv. E1</strain>
        <tissue evidence="1">Leaf</tissue>
    </source>
</reference>
<comment type="caution">
    <text evidence="1">The sequence shown here is derived from an EMBL/GenBank/DDBJ whole genome shotgun (WGS) entry which is preliminary data.</text>
</comment>